<dbReference type="SUPFAM" id="SSF56935">
    <property type="entry name" value="Porins"/>
    <property type="match status" value="1"/>
</dbReference>
<keyword evidence="3" id="KW-0496">Mitochondrion</keyword>
<feature type="region of interest" description="Disordered" evidence="4">
    <location>
        <begin position="405"/>
        <end position="424"/>
    </location>
</feature>
<evidence type="ECO:0000256" key="4">
    <source>
        <dbReference type="SAM" id="MobiDB-lite"/>
    </source>
</evidence>
<evidence type="ECO:0000256" key="1">
    <source>
        <dbReference type="ARBA" id="ARBA00004294"/>
    </source>
</evidence>
<dbReference type="EMBL" id="JARGDH010000093">
    <property type="protein sequence ID" value="KAL0263818.1"/>
    <property type="molecule type" value="Genomic_DNA"/>
</dbReference>
<dbReference type="GO" id="GO:0005741">
    <property type="term" value="C:mitochondrial outer membrane"/>
    <property type="evidence" value="ECO:0007669"/>
    <property type="project" value="UniProtKB-SubCell"/>
</dbReference>
<organism evidence="5">
    <name type="scientific">Menopon gallinae</name>
    <name type="common">poultry shaft louse</name>
    <dbReference type="NCBI Taxonomy" id="328185"/>
    <lineage>
        <taxon>Eukaryota</taxon>
        <taxon>Metazoa</taxon>
        <taxon>Ecdysozoa</taxon>
        <taxon>Arthropoda</taxon>
        <taxon>Hexapoda</taxon>
        <taxon>Insecta</taxon>
        <taxon>Pterygota</taxon>
        <taxon>Neoptera</taxon>
        <taxon>Paraneoptera</taxon>
        <taxon>Psocodea</taxon>
        <taxon>Troctomorpha</taxon>
        <taxon>Phthiraptera</taxon>
        <taxon>Amblycera</taxon>
        <taxon>Menoponidae</taxon>
        <taxon>Menopon</taxon>
    </lineage>
</organism>
<keyword evidence="3" id="KW-1000">Mitochondrion outer membrane</keyword>
<dbReference type="Gene3D" id="2.40.160.10">
    <property type="entry name" value="Porin"/>
    <property type="match status" value="1"/>
</dbReference>
<dbReference type="InterPro" id="IPR023614">
    <property type="entry name" value="Porin_dom_sf"/>
</dbReference>
<keyword evidence="2" id="KW-1134">Transmembrane beta strand</keyword>
<keyword evidence="2" id="KW-0812">Transmembrane</keyword>
<accession>A0AAW2H5Z8</accession>
<reference evidence="5" key="1">
    <citation type="journal article" date="2024" name="Gigascience">
        <title>Chromosome-level genome of the poultry shaft louse Menopon gallinae provides insight into the host-switching and adaptive evolution of parasitic lice.</title>
        <authorList>
            <person name="Xu Y."/>
            <person name="Ma L."/>
            <person name="Liu S."/>
            <person name="Liang Y."/>
            <person name="Liu Q."/>
            <person name="He Z."/>
            <person name="Tian L."/>
            <person name="Duan Y."/>
            <person name="Cai W."/>
            <person name="Li H."/>
            <person name="Song F."/>
        </authorList>
    </citation>
    <scope>NUCLEOTIDE SEQUENCE</scope>
    <source>
        <strain evidence="5">Cailab_2023a</strain>
    </source>
</reference>
<name>A0AAW2H5Z8_9NEOP</name>
<feature type="compositionally biased region" description="Basic and acidic residues" evidence="4">
    <location>
        <begin position="405"/>
        <end position="416"/>
    </location>
</feature>
<evidence type="ECO:0008006" key="6">
    <source>
        <dbReference type="Google" id="ProtNLM"/>
    </source>
</evidence>
<evidence type="ECO:0000313" key="5">
    <source>
        <dbReference type="EMBL" id="KAL0263818.1"/>
    </source>
</evidence>
<protein>
    <recommendedName>
        <fullName evidence="6">Autotransporter domain-containing protein</fullName>
    </recommendedName>
</protein>
<keyword evidence="2" id="KW-0472">Membrane</keyword>
<evidence type="ECO:0000256" key="3">
    <source>
        <dbReference type="ARBA" id="ARBA00022787"/>
    </source>
</evidence>
<comment type="caution">
    <text evidence="5">The sequence shown here is derived from an EMBL/GenBank/DDBJ whole genome shotgun (WGS) entry which is preliminary data.</text>
</comment>
<gene>
    <name evidence="5" type="ORF">PYX00_011117</name>
</gene>
<comment type="subcellular location">
    <subcellularLocation>
        <location evidence="1">Mitochondrion outer membrane</location>
    </subcellularLocation>
</comment>
<proteinExistence type="predicted"/>
<sequence length="956" mass="106807">MSFEGSAGDTSIFVNDNINQDMSFKAKQDPLSGRISLNEEGSDSICLIAAQGIHTIDLGDGDHQLDISTIATGTSWKAINGGAGKNSISFAKMLSGIKYDLHKAIRGGGTSIAITNFDGVTAIQSVKDNISSSTEKLTIDLSDLPITGSPVYVKMSFASKDITFALSQVENVYFLVRAKNDDGSYVRGRGFHVVDTHRGSYKLSLFMHKDATVITKSDFGGSDRPIALVAKQGSLAALDATSRIERIALSYEIDFKSYQYLNGQTIYINPRIEQVVLPSEHLRNFTYKKYSNRIVFYDKNDTDKKIIIEANTTYIKFKEVPKDEMNQYLIDNNHFFDMMKENPNEGITYDSNGSVYKLGNTLWISENKYLENLNKDSSTSEYWKNLDNRIDNALKEEGRYARDVYNKEKVNEDSNNNKENYPEEEPQLIWDEEMELENNNSNHNFENDIDKPEEDIILKDELNNETEETKYIAEESNSEDLNLDTENNVTNNNSYEGGFDLNAVLESAKEMGKADNNSNILDELGANNISSEVLENMYQVDEANSMAYTIDTVVLASFLLTGAAKAADVYKDEFNTLTINVKAQAYVTHDYYGFKDTAKGRSVAPAELDGKVQVDTYYFRMYNDKLTANAYVRLDIPTFGYSQGPYGHSYATDKNLALSTFGFINKAYGQMTYKDIGTLTFGRYKGFYSHIIDYSDVDIFVGTPAHNTKNSVFFGGSPETGIAYHGVFANESLIVGISADAGKDSVPYFVTSDRKGLNFKKDYKGSAMVQYNIYDGLKVGAAYNITGFRVNSGVEAAQQNDLDRQRAQNIIGGINYNKGRTNIGITGSYQFYRYNVNANDMMKNQSYGVEAGITYDISGMGVGFRPSAQFDFRKSYNELKTKNVDGSFTVDKKDYITVQALEVGLSYYVTPNLYYQGAAVLDLRTKARIAKADGVDTNKDKATPHHYFGLGVVYKF</sequence>
<evidence type="ECO:0000256" key="2">
    <source>
        <dbReference type="ARBA" id="ARBA00022452"/>
    </source>
</evidence>
<dbReference type="AlphaFoldDB" id="A0AAW2H5Z8"/>